<reference evidence="2" key="1">
    <citation type="journal article" date="2022" name="Int. J. Mol. Sci.">
        <title>Draft Genome of Tanacetum Coccineum: Genomic Comparison of Closely Related Tanacetum-Family Plants.</title>
        <authorList>
            <person name="Yamashiro T."/>
            <person name="Shiraishi A."/>
            <person name="Nakayama K."/>
            <person name="Satake H."/>
        </authorList>
    </citation>
    <scope>NUCLEOTIDE SEQUENCE</scope>
</reference>
<accession>A0ABQ5IHK3</accession>
<evidence type="ECO:0000313" key="2">
    <source>
        <dbReference type="EMBL" id="GJT99154.1"/>
    </source>
</evidence>
<evidence type="ECO:0000256" key="1">
    <source>
        <dbReference type="SAM" id="Coils"/>
    </source>
</evidence>
<protein>
    <submittedName>
        <fullName evidence="2">Uncharacterized protein</fullName>
    </submittedName>
</protein>
<proteinExistence type="predicted"/>
<evidence type="ECO:0000313" key="3">
    <source>
        <dbReference type="Proteomes" id="UP001151760"/>
    </source>
</evidence>
<comment type="caution">
    <text evidence="2">The sequence shown here is derived from an EMBL/GenBank/DDBJ whole genome shotgun (WGS) entry which is preliminary data.</text>
</comment>
<gene>
    <name evidence="2" type="ORF">Tco_1094672</name>
</gene>
<name>A0ABQ5IHK3_9ASTR</name>
<organism evidence="2 3">
    <name type="scientific">Tanacetum coccineum</name>
    <dbReference type="NCBI Taxonomy" id="301880"/>
    <lineage>
        <taxon>Eukaryota</taxon>
        <taxon>Viridiplantae</taxon>
        <taxon>Streptophyta</taxon>
        <taxon>Embryophyta</taxon>
        <taxon>Tracheophyta</taxon>
        <taxon>Spermatophyta</taxon>
        <taxon>Magnoliopsida</taxon>
        <taxon>eudicotyledons</taxon>
        <taxon>Gunneridae</taxon>
        <taxon>Pentapetalae</taxon>
        <taxon>asterids</taxon>
        <taxon>campanulids</taxon>
        <taxon>Asterales</taxon>
        <taxon>Asteraceae</taxon>
        <taxon>Asteroideae</taxon>
        <taxon>Anthemideae</taxon>
        <taxon>Anthemidinae</taxon>
        <taxon>Tanacetum</taxon>
    </lineage>
</organism>
<dbReference type="Proteomes" id="UP001151760">
    <property type="component" value="Unassembled WGS sequence"/>
</dbReference>
<keyword evidence="3" id="KW-1185">Reference proteome</keyword>
<feature type="coiled-coil region" evidence="1">
    <location>
        <begin position="173"/>
        <end position="207"/>
    </location>
</feature>
<reference evidence="2" key="2">
    <citation type="submission" date="2022-01" db="EMBL/GenBank/DDBJ databases">
        <authorList>
            <person name="Yamashiro T."/>
            <person name="Shiraishi A."/>
            <person name="Satake H."/>
            <person name="Nakayama K."/>
        </authorList>
    </citation>
    <scope>NUCLEOTIDE SEQUENCE</scope>
</reference>
<sequence>MSGMMLETFRELYELRLLEQLQMFDATIAMRKDIMLDEAGVNLTDEQNDFLFADASRMEEIEELNIIFDAPNDTVNSGSVEEDNIVQQSYELEQLARNTYMEAEKQQILAKNVQQHNIELTKQLESYKEKVLAFEITNQNNTKYFNEYIEADRKAKHFEQESQSQYVRDRDIIRDLEQQRDKLDLNVVELQRQIVELQKTQSILKRKMCENEDHYHDTVLNLEERVKKNVDMVLKIGNSVQRMFMLRPKPMSFYDSKLKHGLGYANPYTLKKAVYQYPNLYDVACLDNSQILMHVRDTEDILEDATKSQIKMKNKMQDPIAIQKKKNVCTIYYTRLNALYDDFVPQKELFDEQKYFPPSYISSENPLNESSLDFSSETKTTNKLMPSANRILVDLNQMETDFQKLFEMLETASKRESIFYTFLEEKRLIDFCQQQLKPILHKIQFKLETFQKRF</sequence>
<dbReference type="EMBL" id="BQNB010020743">
    <property type="protein sequence ID" value="GJT99154.1"/>
    <property type="molecule type" value="Genomic_DNA"/>
</dbReference>
<keyword evidence="1" id="KW-0175">Coiled coil</keyword>